<evidence type="ECO:0000256" key="1">
    <source>
        <dbReference type="ARBA" id="ARBA00004123"/>
    </source>
</evidence>
<organism evidence="10 11">
    <name type="scientific">Phlebiopsis gigantea (strain 11061_1 CR5-6)</name>
    <name type="common">White-rot fungus</name>
    <name type="synonym">Peniophora gigantea</name>
    <dbReference type="NCBI Taxonomy" id="745531"/>
    <lineage>
        <taxon>Eukaryota</taxon>
        <taxon>Fungi</taxon>
        <taxon>Dikarya</taxon>
        <taxon>Basidiomycota</taxon>
        <taxon>Agaricomycotina</taxon>
        <taxon>Agaricomycetes</taxon>
        <taxon>Polyporales</taxon>
        <taxon>Phanerochaetaceae</taxon>
        <taxon>Phlebiopsis</taxon>
    </lineage>
</organism>
<evidence type="ECO:0000313" key="10">
    <source>
        <dbReference type="EMBL" id="KIP08593.1"/>
    </source>
</evidence>
<reference evidence="10 11" key="1">
    <citation type="journal article" date="2014" name="PLoS Genet.">
        <title>Analysis of the Phlebiopsis gigantea genome, transcriptome and secretome provides insight into its pioneer colonization strategies of wood.</title>
        <authorList>
            <person name="Hori C."/>
            <person name="Ishida T."/>
            <person name="Igarashi K."/>
            <person name="Samejima M."/>
            <person name="Suzuki H."/>
            <person name="Master E."/>
            <person name="Ferreira P."/>
            <person name="Ruiz-Duenas F.J."/>
            <person name="Held B."/>
            <person name="Canessa P."/>
            <person name="Larrondo L.F."/>
            <person name="Schmoll M."/>
            <person name="Druzhinina I.S."/>
            <person name="Kubicek C.P."/>
            <person name="Gaskell J.A."/>
            <person name="Kersten P."/>
            <person name="St John F."/>
            <person name="Glasner J."/>
            <person name="Sabat G."/>
            <person name="Splinter BonDurant S."/>
            <person name="Syed K."/>
            <person name="Yadav J."/>
            <person name="Mgbeahuruike A.C."/>
            <person name="Kovalchuk A."/>
            <person name="Asiegbu F.O."/>
            <person name="Lackner G."/>
            <person name="Hoffmeister D."/>
            <person name="Rencoret J."/>
            <person name="Gutierrez A."/>
            <person name="Sun H."/>
            <person name="Lindquist E."/>
            <person name="Barry K."/>
            <person name="Riley R."/>
            <person name="Grigoriev I.V."/>
            <person name="Henrissat B."/>
            <person name="Kues U."/>
            <person name="Berka R.M."/>
            <person name="Martinez A.T."/>
            <person name="Covert S.F."/>
            <person name="Blanchette R.A."/>
            <person name="Cullen D."/>
        </authorList>
    </citation>
    <scope>NUCLEOTIDE SEQUENCE [LARGE SCALE GENOMIC DNA]</scope>
    <source>
        <strain evidence="10 11">11061_1 CR5-6</strain>
    </source>
</reference>
<dbReference type="STRING" id="745531.A0A0C3PNZ7"/>
<feature type="domain" description="C2H2-type" evidence="9">
    <location>
        <begin position="252"/>
        <end position="276"/>
    </location>
</feature>
<evidence type="ECO:0000256" key="7">
    <source>
        <dbReference type="PROSITE-ProRule" id="PRU00042"/>
    </source>
</evidence>
<keyword evidence="6" id="KW-0539">Nucleus</keyword>
<dbReference type="EMBL" id="KN840477">
    <property type="protein sequence ID" value="KIP08593.1"/>
    <property type="molecule type" value="Genomic_DNA"/>
</dbReference>
<dbReference type="PANTHER" id="PTHR14003">
    <property type="entry name" value="TRANSCRIPTIONAL REPRESSOR PROTEIN YY"/>
    <property type="match status" value="1"/>
</dbReference>
<dbReference type="GO" id="GO:0000981">
    <property type="term" value="F:DNA-binding transcription factor activity, RNA polymerase II-specific"/>
    <property type="evidence" value="ECO:0007669"/>
    <property type="project" value="TreeGrafter"/>
</dbReference>
<evidence type="ECO:0000256" key="6">
    <source>
        <dbReference type="ARBA" id="ARBA00023242"/>
    </source>
</evidence>
<sequence length="292" mass="32354">MEAGRARGGRSRQCSPQLRCARVFEAYRQYQVRRCRRVNSRCVPPQKAVLPPTLRRFLLALGATTLVMPSRPAVSKNKVRTGYGSGTHAEVDPSPLCWSSTGHTSASTHLPLRPLCYVHHAHRHFPVPRTSLLPRRSTVGLDNSCVRWSCILIQNFACVAPTDAPPMTTHTPTQPITLPRIRDVFPEHFPEPSATAAFTCENASPSSRESTPPHTSSTRPVNRYACNVCTRAFRRPSSLRAHMITHTGEKPYPCTVSGCDKRFTTKSNLKRHCSIHGYGNGELTSSRSADST</sequence>
<dbReference type="GO" id="GO:0005667">
    <property type="term" value="C:transcription regulator complex"/>
    <property type="evidence" value="ECO:0007669"/>
    <property type="project" value="TreeGrafter"/>
</dbReference>
<dbReference type="GO" id="GO:0000978">
    <property type="term" value="F:RNA polymerase II cis-regulatory region sequence-specific DNA binding"/>
    <property type="evidence" value="ECO:0007669"/>
    <property type="project" value="TreeGrafter"/>
</dbReference>
<dbReference type="PROSITE" id="PS00028">
    <property type="entry name" value="ZINC_FINGER_C2H2_1"/>
    <property type="match status" value="2"/>
</dbReference>
<dbReference type="FunFam" id="3.30.160.60:FF:001102">
    <property type="entry name" value="Transcription factor IIIA"/>
    <property type="match status" value="1"/>
</dbReference>
<keyword evidence="4 7" id="KW-0863">Zinc-finger</keyword>
<keyword evidence="3" id="KW-0677">Repeat</keyword>
<feature type="compositionally biased region" description="Polar residues" evidence="8">
    <location>
        <begin position="201"/>
        <end position="219"/>
    </location>
</feature>
<evidence type="ECO:0000256" key="3">
    <source>
        <dbReference type="ARBA" id="ARBA00022737"/>
    </source>
</evidence>
<dbReference type="FunFam" id="3.30.160.60:FF:001498">
    <property type="entry name" value="Zinc finger protein 404"/>
    <property type="match status" value="1"/>
</dbReference>
<keyword evidence="2" id="KW-0479">Metal-binding</keyword>
<feature type="region of interest" description="Disordered" evidence="8">
    <location>
        <begin position="200"/>
        <end position="219"/>
    </location>
</feature>
<dbReference type="PANTHER" id="PTHR14003:SF19">
    <property type="entry name" value="YY2 TRANSCRIPTION FACTOR"/>
    <property type="match status" value="1"/>
</dbReference>
<dbReference type="InterPro" id="IPR013087">
    <property type="entry name" value="Znf_C2H2_type"/>
</dbReference>
<dbReference type="GO" id="GO:0000785">
    <property type="term" value="C:chromatin"/>
    <property type="evidence" value="ECO:0007669"/>
    <property type="project" value="TreeGrafter"/>
</dbReference>
<dbReference type="SUPFAM" id="SSF57667">
    <property type="entry name" value="beta-beta-alpha zinc fingers"/>
    <property type="match status" value="1"/>
</dbReference>
<evidence type="ECO:0000256" key="4">
    <source>
        <dbReference type="ARBA" id="ARBA00022771"/>
    </source>
</evidence>
<dbReference type="GO" id="GO:0008270">
    <property type="term" value="F:zinc ion binding"/>
    <property type="evidence" value="ECO:0007669"/>
    <property type="project" value="UniProtKB-KW"/>
</dbReference>
<gene>
    <name evidence="10" type="ORF">PHLGIDRAFT_372682</name>
</gene>
<dbReference type="PROSITE" id="PS50157">
    <property type="entry name" value="ZINC_FINGER_C2H2_2"/>
    <property type="match status" value="2"/>
</dbReference>
<dbReference type="Proteomes" id="UP000053257">
    <property type="component" value="Unassembled WGS sequence"/>
</dbReference>
<dbReference type="AlphaFoldDB" id="A0A0C3PNZ7"/>
<evidence type="ECO:0000313" key="11">
    <source>
        <dbReference type="Proteomes" id="UP000053257"/>
    </source>
</evidence>
<evidence type="ECO:0000256" key="5">
    <source>
        <dbReference type="ARBA" id="ARBA00022833"/>
    </source>
</evidence>
<dbReference type="Pfam" id="PF00096">
    <property type="entry name" value="zf-C2H2"/>
    <property type="match status" value="2"/>
</dbReference>
<evidence type="ECO:0000256" key="2">
    <source>
        <dbReference type="ARBA" id="ARBA00022723"/>
    </source>
</evidence>
<keyword evidence="11" id="KW-1185">Reference proteome</keyword>
<dbReference type="HOGENOM" id="CLU_953485_0_0_1"/>
<dbReference type="GO" id="GO:0031519">
    <property type="term" value="C:PcG protein complex"/>
    <property type="evidence" value="ECO:0007669"/>
    <property type="project" value="TreeGrafter"/>
</dbReference>
<dbReference type="SMART" id="SM00355">
    <property type="entry name" value="ZnF_C2H2"/>
    <property type="match status" value="2"/>
</dbReference>
<evidence type="ECO:0000256" key="8">
    <source>
        <dbReference type="SAM" id="MobiDB-lite"/>
    </source>
</evidence>
<accession>A0A0C3PNZ7</accession>
<feature type="domain" description="C2H2-type" evidence="9">
    <location>
        <begin position="224"/>
        <end position="251"/>
    </location>
</feature>
<dbReference type="InterPro" id="IPR036236">
    <property type="entry name" value="Znf_C2H2_sf"/>
</dbReference>
<evidence type="ECO:0000259" key="9">
    <source>
        <dbReference type="PROSITE" id="PS50157"/>
    </source>
</evidence>
<keyword evidence="5" id="KW-0862">Zinc</keyword>
<dbReference type="Gene3D" id="3.30.160.60">
    <property type="entry name" value="Classic Zinc Finger"/>
    <property type="match status" value="2"/>
</dbReference>
<name>A0A0C3PNZ7_PHLG1</name>
<comment type="subcellular location">
    <subcellularLocation>
        <location evidence="1">Nucleus</location>
    </subcellularLocation>
</comment>
<proteinExistence type="predicted"/>
<dbReference type="OrthoDB" id="6077919at2759"/>
<protein>
    <recommendedName>
        <fullName evidence="9">C2H2-type domain-containing protein</fullName>
    </recommendedName>
</protein>